<dbReference type="KEGG" id="fae:FAES_3225"/>
<protein>
    <submittedName>
        <fullName evidence="1">Uncharacterized protein</fullName>
    </submittedName>
</protein>
<accession>I0KAT1</accession>
<keyword evidence="2" id="KW-1185">Reference proteome</keyword>
<dbReference type="RefSeq" id="WP_015332333.1">
    <property type="nucleotide sequence ID" value="NC_020054.1"/>
</dbReference>
<evidence type="ECO:0000313" key="2">
    <source>
        <dbReference type="Proteomes" id="UP000011058"/>
    </source>
</evidence>
<gene>
    <name evidence="1" type="ORF">FAES_3225</name>
</gene>
<sequence length="274" mass="32184">MYKQSKFLKKYTLAFERFRPAAKSLSPVYQTGIRNWETDEFFSYSVVLGTFRVIFFIAKVARNCVRQAGLFILLATVSAFAQSTSLEVLPRADRFRPVSRQLVDSLDRYKFSPDGDTLFKLEVSEPMYFKAVLDKDTTHLYLPGYRYNQWITAKTPTRNAYNRPDWITELNPSRYMYSLDLKTGDTLAIIDQIDSKKSIYRQEYIDAFDQEYKRLLRYQERRYDALERRYKDLLHASDHLYSTARQGLAATKKLIEALHTPAPNKAKQSQPRQK</sequence>
<dbReference type="Proteomes" id="UP000011058">
    <property type="component" value="Chromosome"/>
</dbReference>
<dbReference type="HOGENOM" id="CLU_1014695_0_0_10"/>
<organism evidence="1 2">
    <name type="scientific">Fibrella aestuarina BUZ 2</name>
    <dbReference type="NCBI Taxonomy" id="1166018"/>
    <lineage>
        <taxon>Bacteria</taxon>
        <taxon>Pseudomonadati</taxon>
        <taxon>Bacteroidota</taxon>
        <taxon>Cytophagia</taxon>
        <taxon>Cytophagales</taxon>
        <taxon>Spirosomataceae</taxon>
        <taxon>Fibrella</taxon>
    </lineage>
</organism>
<dbReference type="EMBL" id="HE796683">
    <property type="protein sequence ID" value="CCH01234.1"/>
    <property type="molecule type" value="Genomic_DNA"/>
</dbReference>
<proteinExistence type="predicted"/>
<evidence type="ECO:0000313" key="1">
    <source>
        <dbReference type="EMBL" id="CCH01234.1"/>
    </source>
</evidence>
<reference evidence="1 2" key="1">
    <citation type="journal article" date="2012" name="J. Bacteriol.">
        <title>Genome Sequence of Fibrella aestuarina BUZ 2T, a Filamentous Marine Bacterium.</title>
        <authorList>
            <person name="Filippini M."/>
            <person name="Qi W."/>
            <person name="Blom J."/>
            <person name="Goesmann A."/>
            <person name="Smits T.H."/>
            <person name="Bagheri H.C."/>
        </authorList>
    </citation>
    <scope>NUCLEOTIDE SEQUENCE [LARGE SCALE GENOMIC DNA]</scope>
    <source>
        <strain evidence="2">BUZ 2T</strain>
    </source>
</reference>
<dbReference type="AlphaFoldDB" id="I0KAT1"/>
<name>I0KAT1_9BACT</name>